<evidence type="ECO:0000256" key="2">
    <source>
        <dbReference type="ARBA" id="ARBA00005649"/>
    </source>
</evidence>
<comment type="similarity">
    <text evidence="2">Belongs to the WD repeat DCAF13/WDSOF1 family.</text>
</comment>
<evidence type="ECO:0000259" key="11">
    <source>
        <dbReference type="Pfam" id="PF04158"/>
    </source>
</evidence>
<dbReference type="InterPro" id="IPR036322">
    <property type="entry name" value="WD40_repeat_dom_sf"/>
</dbReference>
<dbReference type="SUPFAM" id="SSF50978">
    <property type="entry name" value="WD40 repeat-like"/>
    <property type="match status" value="1"/>
</dbReference>
<dbReference type="GO" id="GO:0016567">
    <property type="term" value="P:protein ubiquitination"/>
    <property type="evidence" value="ECO:0007669"/>
    <property type="project" value="UniProtKB-UniPathway"/>
</dbReference>
<keyword evidence="7" id="KW-0687">Ribonucleoprotein</keyword>
<evidence type="ECO:0000256" key="9">
    <source>
        <dbReference type="PROSITE-ProRule" id="PRU00221"/>
    </source>
</evidence>
<feature type="region of interest" description="Disordered" evidence="10">
    <location>
        <begin position="144"/>
        <end position="175"/>
    </location>
</feature>
<dbReference type="GO" id="GO:0000462">
    <property type="term" value="P:maturation of SSU-rRNA from tricistronic rRNA transcript (SSU-rRNA, 5.8S rRNA, LSU-rRNA)"/>
    <property type="evidence" value="ECO:0007669"/>
    <property type="project" value="TreeGrafter"/>
</dbReference>
<dbReference type="FunCoup" id="G4TP70">
    <property type="interactions" value="888"/>
</dbReference>
<dbReference type="InterPro" id="IPR020472">
    <property type="entry name" value="WD40_PAC1"/>
</dbReference>
<dbReference type="OrthoDB" id="10249065at2759"/>
<dbReference type="Proteomes" id="UP000007148">
    <property type="component" value="Unassembled WGS sequence"/>
</dbReference>
<feature type="compositionally biased region" description="Basic and acidic residues" evidence="10">
    <location>
        <begin position="155"/>
        <end position="166"/>
    </location>
</feature>
<sequence>MKISLLQHATASTSTGSGPPPVQRNLDPLVHPLSRARERKRALNASKMERMFSKPFVAAFEGHEDAVCSMERIRGQLGCIASAGFDGRIIVHSLSRRDTIQAIHGAHKGKTSGLAMASGDRLLSASHDASIKLWNLRLPNTDDENDPLDLESMGNDDREDRMRVDEPPPTDPDTPVMVYQGKVPFNSIHHHRHLPHFATASNGVHVWDETKSAPITNLTFGGSAETVDVVRFNMTEASVLASVGSDRSMCLYDVRTGKAEKRVIMQMRSNSLAWSPTMPSVLLLASEDHNLYTFDIRSLSTPTQIYKGHVSAVISCDWSPTGTEFVSGGWDRTVRIWKEGDGNGKEGQLYHSKRMQRVLTTLYTMDARFVLSGSDDGNVRLWKAHAHERLGVLDTRERNSLEYREALKQRWKYDEEIGKVLRSRPTPKAIRTAAQLKRTMLDAAAEKEDRRRKHSRRGETNPKAERKKVVVVTQD</sequence>
<dbReference type="PRINTS" id="PR00320">
    <property type="entry name" value="GPROTEINBRPT"/>
</dbReference>
<dbReference type="AlphaFoldDB" id="G4TP70"/>
<dbReference type="InterPro" id="IPR019775">
    <property type="entry name" value="WD40_repeat_CS"/>
</dbReference>
<proteinExistence type="inferred from homology"/>
<protein>
    <recommendedName>
        <fullName evidence="3">DDB1- and CUL4-associated factor 13</fullName>
    </recommendedName>
    <alternativeName>
        <fullName evidence="8">WD repeat and SOF domain-containing protein 1</fullName>
    </alternativeName>
</protein>
<keyword evidence="5" id="KW-0677">Repeat</keyword>
<dbReference type="OMA" id="EDHNAYI"/>
<keyword evidence="13" id="KW-1185">Reference proteome</keyword>
<evidence type="ECO:0000256" key="3">
    <source>
        <dbReference type="ARBA" id="ARBA00021762"/>
    </source>
</evidence>
<feature type="repeat" description="WD" evidence="9">
    <location>
        <begin position="306"/>
        <end position="338"/>
    </location>
</feature>
<accession>G4TP70</accession>
<dbReference type="PROSITE" id="PS00678">
    <property type="entry name" value="WD_REPEATS_1"/>
    <property type="match status" value="1"/>
</dbReference>
<dbReference type="InParanoid" id="G4TP70"/>
<evidence type="ECO:0000313" key="13">
    <source>
        <dbReference type="Proteomes" id="UP000007148"/>
    </source>
</evidence>
<feature type="domain" description="Sof1-like protein" evidence="11">
    <location>
        <begin position="384"/>
        <end position="470"/>
    </location>
</feature>
<evidence type="ECO:0000256" key="5">
    <source>
        <dbReference type="ARBA" id="ARBA00022737"/>
    </source>
</evidence>
<evidence type="ECO:0000313" key="12">
    <source>
        <dbReference type="EMBL" id="CCA73106.1"/>
    </source>
</evidence>
<organism evidence="12 13">
    <name type="scientific">Serendipita indica (strain DSM 11827)</name>
    <name type="common">Root endophyte fungus</name>
    <name type="synonym">Piriformospora indica</name>
    <dbReference type="NCBI Taxonomy" id="1109443"/>
    <lineage>
        <taxon>Eukaryota</taxon>
        <taxon>Fungi</taxon>
        <taxon>Dikarya</taxon>
        <taxon>Basidiomycota</taxon>
        <taxon>Agaricomycotina</taxon>
        <taxon>Agaricomycetes</taxon>
        <taxon>Sebacinales</taxon>
        <taxon>Serendipitaceae</taxon>
        <taxon>Serendipita</taxon>
    </lineage>
</organism>
<dbReference type="InterPro" id="IPR051733">
    <property type="entry name" value="WD_repeat_DCAF13/WDSOF1"/>
</dbReference>
<feature type="compositionally biased region" description="Polar residues" evidence="10">
    <location>
        <begin position="7"/>
        <end position="17"/>
    </location>
</feature>
<gene>
    <name evidence="12" type="ORF">PIIN_07060</name>
</gene>
<dbReference type="InterPro" id="IPR015943">
    <property type="entry name" value="WD40/YVTN_repeat-like_dom_sf"/>
</dbReference>
<dbReference type="STRING" id="1109443.G4TP70"/>
<reference evidence="12 13" key="1">
    <citation type="journal article" date="2011" name="PLoS Pathog.">
        <title>Endophytic Life Strategies Decoded by Genome and Transcriptome Analyses of the Mutualistic Root Symbiont Piriformospora indica.</title>
        <authorList>
            <person name="Zuccaro A."/>
            <person name="Lahrmann U."/>
            <person name="Guldener U."/>
            <person name="Langen G."/>
            <person name="Pfiffi S."/>
            <person name="Biedenkopf D."/>
            <person name="Wong P."/>
            <person name="Samans B."/>
            <person name="Grimm C."/>
            <person name="Basiewicz M."/>
            <person name="Murat C."/>
            <person name="Martin F."/>
            <person name="Kogel K.H."/>
        </authorList>
    </citation>
    <scope>NUCLEOTIDE SEQUENCE [LARGE SCALE GENOMIC DNA]</scope>
    <source>
        <strain evidence="12 13">DSM 11827</strain>
    </source>
</reference>
<feature type="repeat" description="WD" evidence="9">
    <location>
        <begin position="351"/>
        <end position="392"/>
    </location>
</feature>
<evidence type="ECO:0000256" key="1">
    <source>
        <dbReference type="ARBA" id="ARBA00004604"/>
    </source>
</evidence>
<feature type="region of interest" description="Disordered" evidence="10">
    <location>
        <begin position="1"/>
        <end position="25"/>
    </location>
</feature>
<feature type="repeat" description="WD" evidence="9">
    <location>
        <begin position="104"/>
        <end position="137"/>
    </location>
</feature>
<feature type="region of interest" description="Disordered" evidence="10">
    <location>
        <begin position="441"/>
        <end position="475"/>
    </location>
</feature>
<evidence type="ECO:0000256" key="4">
    <source>
        <dbReference type="ARBA" id="ARBA00022574"/>
    </source>
</evidence>
<comment type="caution">
    <text evidence="12">The sequence shown here is derived from an EMBL/GenBank/DDBJ whole genome shotgun (WGS) entry which is preliminary data.</text>
</comment>
<feature type="compositionally biased region" description="Basic and acidic residues" evidence="10">
    <location>
        <begin position="457"/>
        <end position="468"/>
    </location>
</feature>
<dbReference type="PROSITE" id="PS50082">
    <property type="entry name" value="WD_REPEATS_2"/>
    <property type="match status" value="3"/>
</dbReference>
<dbReference type="Gene3D" id="2.130.10.10">
    <property type="entry name" value="YVTN repeat-like/Quinoprotein amine dehydrogenase"/>
    <property type="match status" value="2"/>
</dbReference>
<dbReference type="Pfam" id="PF04158">
    <property type="entry name" value="Sof1"/>
    <property type="match status" value="1"/>
</dbReference>
<dbReference type="PANTHER" id="PTHR22851">
    <property type="entry name" value="U3 SMALL NUCLEOLAR RNA U3 SNORNA ASSOCIATED PROTEIN"/>
    <property type="match status" value="1"/>
</dbReference>
<dbReference type="UniPathway" id="UPA00143"/>
<dbReference type="PROSITE" id="PS50294">
    <property type="entry name" value="WD_REPEATS_REGION"/>
    <property type="match status" value="1"/>
</dbReference>
<dbReference type="PANTHER" id="PTHR22851:SF0">
    <property type="entry name" value="DDB1- AND CUL4-ASSOCIATED FACTOR 13"/>
    <property type="match status" value="1"/>
</dbReference>
<dbReference type="EMBL" id="CAFZ01000202">
    <property type="protein sequence ID" value="CCA73106.1"/>
    <property type="molecule type" value="Genomic_DNA"/>
</dbReference>
<dbReference type="GO" id="GO:0032040">
    <property type="term" value="C:small-subunit processome"/>
    <property type="evidence" value="ECO:0007669"/>
    <property type="project" value="TreeGrafter"/>
</dbReference>
<keyword evidence="4 9" id="KW-0853">WD repeat</keyword>
<dbReference type="eggNOG" id="KOG0268">
    <property type="taxonomic scope" value="Eukaryota"/>
</dbReference>
<dbReference type="InterPro" id="IPR007287">
    <property type="entry name" value="Sof1"/>
</dbReference>
<dbReference type="SMART" id="SM00320">
    <property type="entry name" value="WD40"/>
    <property type="match status" value="7"/>
</dbReference>
<dbReference type="HOGENOM" id="CLU_033999_0_0_1"/>
<evidence type="ECO:0000256" key="6">
    <source>
        <dbReference type="ARBA" id="ARBA00023242"/>
    </source>
</evidence>
<keyword evidence="6" id="KW-0539">Nucleus</keyword>
<evidence type="ECO:0000256" key="8">
    <source>
        <dbReference type="ARBA" id="ARBA00032239"/>
    </source>
</evidence>
<evidence type="ECO:0000256" key="10">
    <source>
        <dbReference type="SAM" id="MobiDB-lite"/>
    </source>
</evidence>
<dbReference type="InterPro" id="IPR001680">
    <property type="entry name" value="WD40_rpt"/>
</dbReference>
<dbReference type="Pfam" id="PF00400">
    <property type="entry name" value="WD40"/>
    <property type="match status" value="3"/>
</dbReference>
<evidence type="ECO:0000256" key="7">
    <source>
        <dbReference type="ARBA" id="ARBA00023274"/>
    </source>
</evidence>
<comment type="subcellular location">
    <subcellularLocation>
        <location evidence="1">Nucleus</location>
        <location evidence="1">Nucleolus</location>
    </subcellularLocation>
</comment>
<name>G4TP70_SERID</name>